<dbReference type="SUPFAM" id="SSF56281">
    <property type="entry name" value="Metallo-hydrolase/oxidoreductase"/>
    <property type="match status" value="1"/>
</dbReference>
<dbReference type="PANTHER" id="PTHR43084:SF1">
    <property type="entry name" value="PERSULFIDE DIOXYGENASE ETHE1, MITOCHONDRIAL"/>
    <property type="match status" value="1"/>
</dbReference>
<name>A0A1I4VTD8_9GAMM</name>
<feature type="compositionally biased region" description="Basic and acidic residues" evidence="1">
    <location>
        <begin position="1"/>
        <end position="10"/>
    </location>
</feature>
<feature type="domain" description="Metallo-beta-lactamase" evidence="2">
    <location>
        <begin position="26"/>
        <end position="117"/>
    </location>
</feature>
<dbReference type="AlphaFoldDB" id="A0A1I4VTD8"/>
<dbReference type="GO" id="GO:0006749">
    <property type="term" value="P:glutathione metabolic process"/>
    <property type="evidence" value="ECO:0007669"/>
    <property type="project" value="TreeGrafter"/>
</dbReference>
<feature type="region of interest" description="Disordered" evidence="1">
    <location>
        <begin position="1"/>
        <end position="30"/>
    </location>
</feature>
<accession>A0A1I4VTD8</accession>
<keyword evidence="4" id="KW-1185">Reference proteome</keyword>
<dbReference type="InterPro" id="IPR001279">
    <property type="entry name" value="Metallo-B-lactamas"/>
</dbReference>
<evidence type="ECO:0000256" key="1">
    <source>
        <dbReference type="SAM" id="MobiDB-lite"/>
    </source>
</evidence>
<dbReference type="InterPro" id="IPR051682">
    <property type="entry name" value="Mito_Persulfide_Diox"/>
</dbReference>
<dbReference type="OrthoDB" id="9784009at2"/>
<dbReference type="GO" id="GO:0050313">
    <property type="term" value="F:sulfur dioxygenase activity"/>
    <property type="evidence" value="ECO:0007669"/>
    <property type="project" value="TreeGrafter"/>
</dbReference>
<dbReference type="GO" id="GO:0070813">
    <property type="term" value="P:hydrogen sulfide metabolic process"/>
    <property type="evidence" value="ECO:0007669"/>
    <property type="project" value="TreeGrafter"/>
</dbReference>
<reference evidence="3 4" key="1">
    <citation type="submission" date="2016-10" db="EMBL/GenBank/DDBJ databases">
        <authorList>
            <person name="de Groot N.N."/>
        </authorList>
    </citation>
    <scope>NUCLEOTIDE SEQUENCE [LARGE SCALE GENOMIC DNA]</scope>
    <source>
        <strain evidence="3 4">CGMCC 1.7659</strain>
    </source>
</reference>
<protein>
    <submittedName>
        <fullName evidence="3">Metallo-beta-lactamase superfamily protein</fullName>
    </submittedName>
</protein>
<proteinExistence type="predicted"/>
<organism evidence="3 4">
    <name type="scientific">Dokdonella immobilis</name>
    <dbReference type="NCBI Taxonomy" id="578942"/>
    <lineage>
        <taxon>Bacteria</taxon>
        <taxon>Pseudomonadati</taxon>
        <taxon>Pseudomonadota</taxon>
        <taxon>Gammaproteobacteria</taxon>
        <taxon>Lysobacterales</taxon>
        <taxon>Rhodanobacteraceae</taxon>
        <taxon>Dokdonella</taxon>
    </lineage>
</organism>
<dbReference type="PANTHER" id="PTHR43084">
    <property type="entry name" value="PERSULFIDE DIOXYGENASE ETHE1"/>
    <property type="match status" value="1"/>
</dbReference>
<dbReference type="RefSeq" id="WP_139224832.1">
    <property type="nucleotide sequence ID" value="NZ_FOVF01000003.1"/>
</dbReference>
<dbReference type="EMBL" id="FOVF01000003">
    <property type="protein sequence ID" value="SFN04307.1"/>
    <property type="molecule type" value="Genomic_DNA"/>
</dbReference>
<evidence type="ECO:0000259" key="2">
    <source>
        <dbReference type="Pfam" id="PF00753"/>
    </source>
</evidence>
<sequence>MHPTPSRDKPSVNQPLVPGRFDQSTNTNSHVVEDPASKACAIIDPVIDLDCAGGRTSFDHAGRLIRHVADRGLEVDRLFETHVHADHLSAPPYLQQQLGGRIGIGERIVEVQQTIGKVLEEGTEFQRDGSQFDTGGMAAGRKGVGRGSEVRRLAESTNARRTGYHRLVLPDEARGLVRPQ</sequence>
<dbReference type="InterPro" id="IPR036866">
    <property type="entry name" value="RibonucZ/Hydroxyglut_hydro"/>
</dbReference>
<dbReference type="Gene3D" id="3.60.15.10">
    <property type="entry name" value="Ribonuclease Z/Hydroxyacylglutathione hydrolase-like"/>
    <property type="match status" value="1"/>
</dbReference>
<dbReference type="Pfam" id="PF00753">
    <property type="entry name" value="Lactamase_B"/>
    <property type="match status" value="1"/>
</dbReference>
<dbReference type="STRING" id="578942.SAMN05216289_10317"/>
<evidence type="ECO:0000313" key="4">
    <source>
        <dbReference type="Proteomes" id="UP000198575"/>
    </source>
</evidence>
<evidence type="ECO:0000313" key="3">
    <source>
        <dbReference type="EMBL" id="SFN04307.1"/>
    </source>
</evidence>
<gene>
    <name evidence="3" type="ORF">SAMN05216289_10317</name>
</gene>
<dbReference type="Proteomes" id="UP000198575">
    <property type="component" value="Unassembled WGS sequence"/>
</dbReference>